<dbReference type="InterPro" id="IPR041424">
    <property type="entry name" value="CinA_KH"/>
</dbReference>
<proteinExistence type="inferred from homology"/>
<dbReference type="OrthoDB" id="9801454at2"/>
<name>A0A347ZTW8_9CHLR</name>
<feature type="domain" description="MoaB/Mog" evidence="2">
    <location>
        <begin position="5"/>
        <end position="171"/>
    </location>
</feature>
<dbReference type="InterPro" id="IPR050101">
    <property type="entry name" value="CinA"/>
</dbReference>
<dbReference type="HAMAP" id="MF_00226_B">
    <property type="entry name" value="CinA_B"/>
    <property type="match status" value="1"/>
</dbReference>
<dbReference type="InterPro" id="IPR036425">
    <property type="entry name" value="MoaB/Mog-like_dom_sf"/>
</dbReference>
<dbReference type="Pfam" id="PF00994">
    <property type="entry name" value="MoCF_biosynth"/>
    <property type="match status" value="1"/>
</dbReference>
<reference evidence="3 4" key="1">
    <citation type="submission" date="2018-08" db="EMBL/GenBank/DDBJ databases">
        <title>Genomic Encyclopedia of Type Strains, Phase IV (KMG-IV): sequencing the most valuable type-strain genomes for metagenomic binning, comparative biology and taxonomic classification.</title>
        <authorList>
            <person name="Goeker M."/>
        </authorList>
    </citation>
    <scope>NUCLEOTIDE SEQUENCE [LARGE SCALE GENOMIC DNA]</scope>
    <source>
        <strain evidence="3 4">DSM 23923</strain>
    </source>
</reference>
<comment type="similarity">
    <text evidence="1">Belongs to the CinA family.</text>
</comment>
<dbReference type="Pfam" id="PF18146">
    <property type="entry name" value="CinA_KH"/>
    <property type="match status" value="1"/>
</dbReference>
<dbReference type="Gene3D" id="3.40.980.10">
    <property type="entry name" value="MoaB/Mog-like domain"/>
    <property type="match status" value="1"/>
</dbReference>
<dbReference type="Gene3D" id="3.30.70.2860">
    <property type="match status" value="1"/>
</dbReference>
<gene>
    <name evidence="3" type="ORF">DFR64_0527</name>
</gene>
<evidence type="ECO:0000313" key="4">
    <source>
        <dbReference type="Proteomes" id="UP000256388"/>
    </source>
</evidence>
<dbReference type="EMBL" id="QUMS01000001">
    <property type="protein sequence ID" value="REG10668.1"/>
    <property type="molecule type" value="Genomic_DNA"/>
</dbReference>
<accession>A0A347ZTW8</accession>
<evidence type="ECO:0000313" key="3">
    <source>
        <dbReference type="EMBL" id="REG10668.1"/>
    </source>
</evidence>
<dbReference type="InterPro" id="IPR001453">
    <property type="entry name" value="MoaB/Mog_dom"/>
</dbReference>
<dbReference type="SMART" id="SM00852">
    <property type="entry name" value="MoCF_biosynth"/>
    <property type="match status" value="1"/>
</dbReference>
<dbReference type="AlphaFoldDB" id="A0A347ZTW8"/>
<organism evidence="3 4">
    <name type="scientific">Pelolinea submarina</name>
    <dbReference type="NCBI Taxonomy" id="913107"/>
    <lineage>
        <taxon>Bacteria</taxon>
        <taxon>Bacillati</taxon>
        <taxon>Chloroflexota</taxon>
        <taxon>Anaerolineae</taxon>
        <taxon>Anaerolineales</taxon>
        <taxon>Anaerolineaceae</taxon>
        <taxon>Pelolinea</taxon>
    </lineage>
</organism>
<dbReference type="InterPro" id="IPR008135">
    <property type="entry name" value="Competence-induced_CinA"/>
</dbReference>
<comment type="caution">
    <text evidence="3">The sequence shown here is derived from an EMBL/GenBank/DDBJ whole genome shotgun (WGS) entry which is preliminary data.</text>
</comment>
<sequence length="387" mass="41847">MPSAQIIAIGTELLLGVTQDTNTAFIARTLNQHGVDIFKTAIIGDNQARIAREIQNALQSADIIITTGGLGPTVDDPTRQAVATAFGVEIEYHPELWEQIIARFRGYNRQPSENNKRQAYLPQGALAIENPVGTAPAFAYEKDGKIVISLPGVPSEMKTLLLDYVLPLLQSRYDLAGITLSRTLHTAGMGESNVDELVADLEAFSNPTVGLAAHPGQVDVRITAKAASAELAQRLIQPVEAKVRRLLGIKIYGSDGETLDDVVAALLSQHSLAFDLFIDQGLEEVAGEIINLPIFTSLKFISGHGVPAPTLETLYNDKKEHNYVSITCPDASQPKVVDVLVHMDGVNYPSQRSFGGHPALIPLGLKNYLLGTLRETIIQTKGDICKK</sequence>
<evidence type="ECO:0000259" key="2">
    <source>
        <dbReference type="SMART" id="SM00852"/>
    </source>
</evidence>
<dbReference type="RefSeq" id="WP_116223835.1">
    <property type="nucleotide sequence ID" value="NZ_AP018437.1"/>
</dbReference>
<evidence type="ECO:0000256" key="1">
    <source>
        <dbReference type="HAMAP-Rule" id="MF_00226"/>
    </source>
</evidence>
<protein>
    <recommendedName>
        <fullName evidence="1">CinA-like protein</fullName>
    </recommendedName>
</protein>
<dbReference type="NCBIfam" id="TIGR00177">
    <property type="entry name" value="molyb_syn"/>
    <property type="match status" value="1"/>
</dbReference>
<dbReference type="CDD" id="cd00885">
    <property type="entry name" value="cinA"/>
    <property type="match status" value="1"/>
</dbReference>
<keyword evidence="4" id="KW-1185">Reference proteome</keyword>
<dbReference type="SUPFAM" id="SSF53218">
    <property type="entry name" value="Molybdenum cofactor biosynthesis proteins"/>
    <property type="match status" value="1"/>
</dbReference>
<dbReference type="PANTHER" id="PTHR13939">
    <property type="entry name" value="NICOTINAMIDE-NUCLEOTIDE AMIDOHYDROLASE PNCC"/>
    <property type="match status" value="1"/>
</dbReference>
<dbReference type="PANTHER" id="PTHR13939:SF0">
    <property type="entry name" value="NMN AMIDOHYDROLASE-LIKE PROTEIN YFAY"/>
    <property type="match status" value="1"/>
</dbReference>
<dbReference type="Proteomes" id="UP000256388">
    <property type="component" value="Unassembled WGS sequence"/>
</dbReference>